<dbReference type="RefSeq" id="WP_225277182.1">
    <property type="nucleotide sequence ID" value="NZ_BMNK01000002.1"/>
</dbReference>
<gene>
    <name evidence="2" type="ORF">GCM10012278_10390</name>
</gene>
<organism evidence="2 3">
    <name type="scientific">Nonomuraea glycinis</name>
    <dbReference type="NCBI Taxonomy" id="2047744"/>
    <lineage>
        <taxon>Bacteria</taxon>
        <taxon>Bacillati</taxon>
        <taxon>Actinomycetota</taxon>
        <taxon>Actinomycetes</taxon>
        <taxon>Streptosporangiales</taxon>
        <taxon>Streptosporangiaceae</taxon>
        <taxon>Nonomuraea</taxon>
    </lineage>
</organism>
<accession>A0A918A1T4</accession>
<keyword evidence="3" id="KW-1185">Reference proteome</keyword>
<evidence type="ECO:0000256" key="1">
    <source>
        <dbReference type="SAM" id="Phobius"/>
    </source>
</evidence>
<comment type="caution">
    <text evidence="2">The sequence shown here is derived from an EMBL/GenBank/DDBJ whole genome shotgun (WGS) entry which is preliminary data.</text>
</comment>
<proteinExistence type="predicted"/>
<name>A0A918A1T4_9ACTN</name>
<evidence type="ECO:0000313" key="3">
    <source>
        <dbReference type="Proteomes" id="UP000660745"/>
    </source>
</evidence>
<dbReference type="EMBL" id="BMNK01000002">
    <property type="protein sequence ID" value="GGP02602.1"/>
    <property type="molecule type" value="Genomic_DNA"/>
</dbReference>
<protein>
    <submittedName>
        <fullName evidence="2">Uncharacterized protein</fullName>
    </submittedName>
</protein>
<evidence type="ECO:0000313" key="2">
    <source>
        <dbReference type="EMBL" id="GGP02602.1"/>
    </source>
</evidence>
<reference evidence="2" key="1">
    <citation type="journal article" date="2014" name="Int. J. Syst. Evol. Microbiol.">
        <title>Complete genome sequence of Corynebacterium casei LMG S-19264T (=DSM 44701T), isolated from a smear-ripened cheese.</title>
        <authorList>
            <consortium name="US DOE Joint Genome Institute (JGI-PGF)"/>
            <person name="Walter F."/>
            <person name="Albersmeier A."/>
            <person name="Kalinowski J."/>
            <person name="Ruckert C."/>
        </authorList>
    </citation>
    <scope>NUCLEOTIDE SEQUENCE</scope>
    <source>
        <strain evidence="2">CGMCC 4.7430</strain>
    </source>
</reference>
<feature type="transmembrane region" description="Helical" evidence="1">
    <location>
        <begin position="47"/>
        <end position="70"/>
    </location>
</feature>
<reference evidence="2" key="2">
    <citation type="submission" date="2020-09" db="EMBL/GenBank/DDBJ databases">
        <authorList>
            <person name="Sun Q."/>
            <person name="Zhou Y."/>
        </authorList>
    </citation>
    <scope>NUCLEOTIDE SEQUENCE</scope>
    <source>
        <strain evidence="2">CGMCC 4.7430</strain>
    </source>
</reference>
<dbReference type="Proteomes" id="UP000660745">
    <property type="component" value="Unassembled WGS sequence"/>
</dbReference>
<feature type="transmembrane region" description="Helical" evidence="1">
    <location>
        <begin position="17"/>
        <end position="41"/>
    </location>
</feature>
<dbReference type="AlphaFoldDB" id="A0A918A1T4"/>
<keyword evidence="1" id="KW-0472">Membrane</keyword>
<sequence length="106" mass="10740">MSTPPPPPPQQPRQTGLIVGLAFAGLFGYVVVNVVVGFIAVATGSSVGVGIAAAFLAAFAFGLGLTLVFMRKPWSQGLGMGLMIGWALVSIVSAGFCTGLNPGLYV</sequence>
<keyword evidence="1" id="KW-1133">Transmembrane helix</keyword>
<keyword evidence="1" id="KW-0812">Transmembrane</keyword>
<feature type="transmembrane region" description="Helical" evidence="1">
    <location>
        <begin position="82"/>
        <end position="105"/>
    </location>
</feature>